<dbReference type="Gene3D" id="3.60.40.10">
    <property type="entry name" value="PPM-type phosphatase domain"/>
    <property type="match status" value="1"/>
</dbReference>
<dbReference type="PROSITE" id="PS51746">
    <property type="entry name" value="PPM_2"/>
    <property type="match status" value="1"/>
</dbReference>
<evidence type="ECO:0000256" key="5">
    <source>
        <dbReference type="RuleBase" id="RU003465"/>
    </source>
</evidence>
<dbReference type="AlphaFoldDB" id="A0A1E4TL97"/>
<dbReference type="GO" id="GO:0006388">
    <property type="term" value="P:tRNA splicing, via endonucleolytic cleavage and ligation"/>
    <property type="evidence" value="ECO:0007669"/>
    <property type="project" value="EnsemblFungi"/>
</dbReference>
<protein>
    <recommendedName>
        <fullName evidence="6">PPM-type phosphatase domain-containing protein</fullName>
    </recommendedName>
</protein>
<dbReference type="PROSITE" id="PS01032">
    <property type="entry name" value="PPM_1"/>
    <property type="match status" value="1"/>
</dbReference>
<dbReference type="Proteomes" id="UP000095023">
    <property type="component" value="Unassembled WGS sequence"/>
</dbReference>
<evidence type="ECO:0000256" key="3">
    <source>
        <dbReference type="ARBA" id="ARBA00022801"/>
    </source>
</evidence>
<organism evidence="7 8">
    <name type="scientific">Tortispora caseinolytica NRRL Y-17796</name>
    <dbReference type="NCBI Taxonomy" id="767744"/>
    <lineage>
        <taxon>Eukaryota</taxon>
        <taxon>Fungi</taxon>
        <taxon>Dikarya</taxon>
        <taxon>Ascomycota</taxon>
        <taxon>Saccharomycotina</taxon>
        <taxon>Trigonopsidomycetes</taxon>
        <taxon>Trigonopsidales</taxon>
        <taxon>Trigonopsidaceae</taxon>
        <taxon>Tortispora</taxon>
    </lineage>
</organism>
<evidence type="ECO:0000256" key="1">
    <source>
        <dbReference type="ARBA" id="ARBA00006702"/>
    </source>
</evidence>
<dbReference type="GO" id="GO:0071852">
    <property type="term" value="P:fungal-type cell wall organization or biogenesis"/>
    <property type="evidence" value="ECO:0007669"/>
    <property type="project" value="EnsemblFungi"/>
</dbReference>
<evidence type="ECO:0000256" key="4">
    <source>
        <dbReference type="ARBA" id="ARBA00022912"/>
    </source>
</evidence>
<evidence type="ECO:0000256" key="2">
    <source>
        <dbReference type="ARBA" id="ARBA00022723"/>
    </source>
</evidence>
<evidence type="ECO:0000259" key="6">
    <source>
        <dbReference type="PROSITE" id="PS51746"/>
    </source>
</evidence>
<keyword evidence="2" id="KW-0479">Metal-binding</keyword>
<dbReference type="GO" id="GO:0046872">
    <property type="term" value="F:metal ion binding"/>
    <property type="evidence" value="ECO:0007669"/>
    <property type="project" value="UniProtKB-KW"/>
</dbReference>
<evidence type="ECO:0000313" key="8">
    <source>
        <dbReference type="Proteomes" id="UP000095023"/>
    </source>
</evidence>
<keyword evidence="8" id="KW-1185">Reference proteome</keyword>
<keyword evidence="4 5" id="KW-0904">Protein phosphatase</keyword>
<dbReference type="PANTHER" id="PTHR13832:SF837">
    <property type="entry name" value="PROTEIN PHOSPHATASE 2C-LIKE DOMAIN-CONTAINING PROTEIN 1"/>
    <property type="match status" value="1"/>
</dbReference>
<comment type="similarity">
    <text evidence="1 5">Belongs to the PP2C family.</text>
</comment>
<accession>A0A1E4TL97</accession>
<dbReference type="SUPFAM" id="SSF81606">
    <property type="entry name" value="PP2C-like"/>
    <property type="match status" value="1"/>
</dbReference>
<dbReference type="InterPro" id="IPR001932">
    <property type="entry name" value="PPM-type_phosphatase-like_dom"/>
</dbReference>
<proteinExistence type="inferred from homology"/>
<dbReference type="InterPro" id="IPR036457">
    <property type="entry name" value="PPM-type-like_dom_sf"/>
</dbReference>
<dbReference type="GO" id="GO:0000750">
    <property type="term" value="P:pheromone-dependent signal transduction involved in conjugation with cellular fusion"/>
    <property type="evidence" value="ECO:0007669"/>
    <property type="project" value="EnsemblFungi"/>
</dbReference>
<gene>
    <name evidence="7" type="ORF">CANCADRAFT_87718</name>
</gene>
<dbReference type="SMART" id="SM00332">
    <property type="entry name" value="PP2Cc"/>
    <property type="match status" value="1"/>
</dbReference>
<dbReference type="EMBL" id="KV453841">
    <property type="protein sequence ID" value="ODV92524.1"/>
    <property type="molecule type" value="Genomic_DNA"/>
</dbReference>
<dbReference type="InterPro" id="IPR000222">
    <property type="entry name" value="PP2C_BS"/>
</dbReference>
<dbReference type="CDD" id="cd00143">
    <property type="entry name" value="PP2Cc"/>
    <property type="match status" value="1"/>
</dbReference>
<dbReference type="GO" id="GO:0043409">
    <property type="term" value="P:negative regulation of MAPK cascade"/>
    <property type="evidence" value="ECO:0007669"/>
    <property type="project" value="EnsemblFungi"/>
</dbReference>
<dbReference type="GO" id="GO:1990439">
    <property type="term" value="F:MAP kinase serine/threonine phosphatase activity"/>
    <property type="evidence" value="ECO:0007669"/>
    <property type="project" value="EnsemblFungi"/>
</dbReference>
<dbReference type="GO" id="GO:0005777">
    <property type="term" value="C:peroxisome"/>
    <property type="evidence" value="ECO:0007669"/>
    <property type="project" value="EnsemblFungi"/>
</dbReference>
<dbReference type="PANTHER" id="PTHR13832">
    <property type="entry name" value="PROTEIN PHOSPHATASE 2C"/>
    <property type="match status" value="1"/>
</dbReference>
<dbReference type="InterPro" id="IPR015655">
    <property type="entry name" value="PP2C"/>
</dbReference>
<reference evidence="8" key="1">
    <citation type="submission" date="2016-02" db="EMBL/GenBank/DDBJ databases">
        <title>Comparative genomics of biotechnologically important yeasts.</title>
        <authorList>
            <consortium name="DOE Joint Genome Institute"/>
            <person name="Riley R."/>
            <person name="Haridas S."/>
            <person name="Wolfe K.H."/>
            <person name="Lopes M.R."/>
            <person name="Hittinger C.T."/>
            <person name="Goker M."/>
            <person name="Salamov A."/>
            <person name="Wisecaver J."/>
            <person name="Long T.M."/>
            <person name="Aerts A.L."/>
            <person name="Barry K."/>
            <person name="Choi C."/>
            <person name="Clum A."/>
            <person name="Coughlan A.Y."/>
            <person name="Deshpande S."/>
            <person name="Douglass A.P."/>
            <person name="Hanson S.J."/>
            <person name="Klenk H.-P."/>
            <person name="Labutti K."/>
            <person name="Lapidus A."/>
            <person name="Lindquist E."/>
            <person name="Lipzen A."/>
            <person name="Meier-Kolthoff J.P."/>
            <person name="Ohm R.A."/>
            <person name="Otillar R.P."/>
            <person name="Pangilinan J."/>
            <person name="Peng Y."/>
            <person name="Rokas A."/>
            <person name="Rosa C.A."/>
            <person name="Scheuner C."/>
            <person name="Sibirny A.A."/>
            <person name="Slot J.C."/>
            <person name="Stielow J.B."/>
            <person name="Sun H."/>
            <person name="Kurtzman C.P."/>
            <person name="Blackwell M."/>
            <person name="Jeffries T.W."/>
            <person name="Grigoriev I.V."/>
        </authorList>
    </citation>
    <scope>NUCLEOTIDE SEQUENCE [LARGE SCALE GENOMIC DNA]</scope>
    <source>
        <strain evidence="8">NRRL Y-17796</strain>
    </source>
</reference>
<feature type="domain" description="PPM-type phosphatase" evidence="6">
    <location>
        <begin position="3"/>
        <end position="267"/>
    </location>
</feature>
<dbReference type="Pfam" id="PF00481">
    <property type="entry name" value="PP2C"/>
    <property type="match status" value="1"/>
</dbReference>
<dbReference type="GO" id="GO:0000001">
    <property type="term" value="P:mitochondrion inheritance"/>
    <property type="evidence" value="ECO:0007669"/>
    <property type="project" value="EnsemblFungi"/>
</dbReference>
<name>A0A1E4TL97_9ASCO</name>
<evidence type="ECO:0000313" key="7">
    <source>
        <dbReference type="EMBL" id="ODV92524.1"/>
    </source>
</evidence>
<keyword evidence="3 5" id="KW-0378">Hydrolase</keyword>
<sequence>MFEVGVYEDRNARCRKSMEDTHTVKSHFMSSKDAGFFALFDGHAGKQTAEWCRSNFESILVNELSKYPHRPVVESLSESFLQADRQMSEQPSLKSSGSTAAVALVRTEHRQLGHYPLHTDSQSTKARFLYTANVGDARIVLARRGKALRLSHDHKPTDPDEISRIDNAGGLIINGRVQGVLAITRALGDLSVKDYVVSAPFTTETELHSDDTMLIIACDGLWDVCTDQQAVDIASKYSNPTEAAKALVEHALSSFSTDNITVIIINFLYDKS</sequence>
<dbReference type="OrthoDB" id="10264738at2759"/>
<dbReference type="GO" id="GO:0005634">
    <property type="term" value="C:nucleus"/>
    <property type="evidence" value="ECO:0007669"/>
    <property type="project" value="EnsemblFungi"/>
</dbReference>